<evidence type="ECO:0000313" key="5">
    <source>
        <dbReference type="Proteomes" id="UP000091820"/>
    </source>
</evidence>
<keyword evidence="5" id="KW-1185">Reference proteome</keyword>
<accession>A0A1A9X0U3</accession>
<organism evidence="4 5">
    <name type="scientific">Glossina brevipalpis</name>
    <dbReference type="NCBI Taxonomy" id="37001"/>
    <lineage>
        <taxon>Eukaryota</taxon>
        <taxon>Metazoa</taxon>
        <taxon>Ecdysozoa</taxon>
        <taxon>Arthropoda</taxon>
        <taxon>Hexapoda</taxon>
        <taxon>Insecta</taxon>
        <taxon>Pterygota</taxon>
        <taxon>Neoptera</taxon>
        <taxon>Endopterygota</taxon>
        <taxon>Diptera</taxon>
        <taxon>Brachycera</taxon>
        <taxon>Muscomorpha</taxon>
        <taxon>Hippoboscoidea</taxon>
        <taxon>Glossinidae</taxon>
        <taxon>Glossina</taxon>
    </lineage>
</organism>
<protein>
    <recommendedName>
        <fullName evidence="3">XMAP215/Dis1/CLASP TOG domain-containing protein</fullName>
    </recommendedName>
</protein>
<dbReference type="GO" id="GO:0005737">
    <property type="term" value="C:cytoplasm"/>
    <property type="evidence" value="ECO:0007669"/>
    <property type="project" value="UniProtKB-SubCell"/>
</dbReference>
<dbReference type="GO" id="GO:0061863">
    <property type="term" value="F:microtubule plus end polymerase"/>
    <property type="evidence" value="ECO:0007669"/>
    <property type="project" value="InterPro"/>
</dbReference>
<sequence length="196" mass="22811">MVDEKLFYDREFLLRELPNRICLIWSQNLIYPPDLRIEPRTELCFNLKAGYACLTHANMFEDLVPSREENTFKHDACVAFKNRDQNKHRLDIVKFAYIAEVREITPRRRNVKPYIFVENSGHAGKTVGDVQKCPAAQKAKTKDLPIQITLMYIKIENPEAIMKELIKGMDHKNPKIVATYVAATRLALKEFDSKKE</sequence>
<feature type="domain" description="XMAP215/Dis1/CLASP TOG" evidence="3">
    <location>
        <begin position="130"/>
        <end position="194"/>
    </location>
</feature>
<comment type="subcellular location">
    <subcellularLocation>
        <location evidence="1">Cytoplasm</location>
    </subcellularLocation>
</comment>
<keyword evidence="2" id="KW-0963">Cytoplasm</keyword>
<dbReference type="GO" id="GO:0030951">
    <property type="term" value="P:establishment or maintenance of microtubule cytoskeleton polarity"/>
    <property type="evidence" value="ECO:0007669"/>
    <property type="project" value="InterPro"/>
</dbReference>
<dbReference type="GO" id="GO:0046785">
    <property type="term" value="P:microtubule polymerization"/>
    <property type="evidence" value="ECO:0007669"/>
    <property type="project" value="InterPro"/>
</dbReference>
<dbReference type="InterPro" id="IPR011989">
    <property type="entry name" value="ARM-like"/>
</dbReference>
<dbReference type="GO" id="GO:0051010">
    <property type="term" value="F:microtubule plus-end binding"/>
    <property type="evidence" value="ECO:0007669"/>
    <property type="project" value="InterPro"/>
</dbReference>
<reference evidence="5" key="1">
    <citation type="submission" date="2014-03" db="EMBL/GenBank/DDBJ databases">
        <authorList>
            <person name="Aksoy S."/>
            <person name="Warren W."/>
            <person name="Wilson R.K."/>
        </authorList>
    </citation>
    <scope>NUCLEOTIDE SEQUENCE [LARGE SCALE GENOMIC DNA]</scope>
    <source>
        <strain evidence="5">IAEA</strain>
    </source>
</reference>
<dbReference type="VEuPathDB" id="VectorBase:GBRI039963"/>
<dbReference type="GO" id="GO:0007051">
    <property type="term" value="P:spindle organization"/>
    <property type="evidence" value="ECO:0007669"/>
    <property type="project" value="InterPro"/>
</dbReference>
<dbReference type="PANTHER" id="PTHR12609">
    <property type="entry name" value="MICROTUBULE ASSOCIATED PROTEIN XMAP215"/>
    <property type="match status" value="1"/>
</dbReference>
<dbReference type="EnsemblMetazoa" id="GBRI039963-RA">
    <property type="protein sequence ID" value="GBRI039963-PA"/>
    <property type="gene ID" value="GBRI039963"/>
</dbReference>
<evidence type="ECO:0000259" key="3">
    <source>
        <dbReference type="Pfam" id="PF21041"/>
    </source>
</evidence>
<dbReference type="Gene3D" id="1.25.10.10">
    <property type="entry name" value="Leucine-rich Repeat Variant"/>
    <property type="match status" value="1"/>
</dbReference>
<dbReference type="Pfam" id="PF21041">
    <property type="entry name" value="XMAP215_CLASP_TOG"/>
    <property type="match status" value="1"/>
</dbReference>
<evidence type="ECO:0000256" key="2">
    <source>
        <dbReference type="ARBA" id="ARBA00022490"/>
    </source>
</evidence>
<dbReference type="InterPro" id="IPR045110">
    <property type="entry name" value="XMAP215"/>
</dbReference>
<evidence type="ECO:0000313" key="4">
    <source>
        <dbReference type="EnsemblMetazoa" id="GBRI039963-PA"/>
    </source>
</evidence>
<name>A0A1A9X0U3_9MUSC</name>
<dbReference type="InterPro" id="IPR048491">
    <property type="entry name" value="XMAP215_CLASP_TOG"/>
</dbReference>
<proteinExistence type="predicted"/>
<dbReference type="AlphaFoldDB" id="A0A1A9X0U3"/>
<reference evidence="4" key="2">
    <citation type="submission" date="2020-05" db="UniProtKB">
        <authorList>
            <consortium name="EnsemblMetazoa"/>
        </authorList>
    </citation>
    <scope>IDENTIFICATION</scope>
    <source>
        <strain evidence="4">IAEA</strain>
    </source>
</reference>
<dbReference type="STRING" id="37001.A0A1A9X0U3"/>
<evidence type="ECO:0000256" key="1">
    <source>
        <dbReference type="ARBA" id="ARBA00004496"/>
    </source>
</evidence>
<dbReference type="Proteomes" id="UP000091820">
    <property type="component" value="Unassembled WGS sequence"/>
</dbReference>